<comment type="similarity">
    <text evidence="2 7">Belongs to the MscS (TC 1.A.23) family.</text>
</comment>
<dbReference type="InterPro" id="IPR049278">
    <property type="entry name" value="MS_channel_C"/>
</dbReference>
<evidence type="ECO:0000259" key="9">
    <source>
        <dbReference type="Pfam" id="PF00924"/>
    </source>
</evidence>
<dbReference type="OrthoDB" id="9809206at2"/>
<protein>
    <recommendedName>
        <fullName evidence="7">Small-conductance mechanosensitive channel</fullName>
    </recommendedName>
</protein>
<dbReference type="InterPro" id="IPR011014">
    <property type="entry name" value="MscS_channel_TM-2"/>
</dbReference>
<dbReference type="EMBL" id="PYAL01000001">
    <property type="protein sequence ID" value="RXN93329.1"/>
    <property type="molecule type" value="Genomic_DNA"/>
</dbReference>
<organism evidence="12 13">
    <name type="scientific">Achromobacter aloeverae</name>
    <dbReference type="NCBI Taxonomy" id="1750518"/>
    <lineage>
        <taxon>Bacteria</taxon>
        <taxon>Pseudomonadati</taxon>
        <taxon>Pseudomonadota</taxon>
        <taxon>Betaproteobacteria</taxon>
        <taxon>Burkholderiales</taxon>
        <taxon>Alcaligenaceae</taxon>
        <taxon>Achromobacter</taxon>
    </lineage>
</organism>
<reference evidence="12 13" key="1">
    <citation type="journal article" date="2017" name="Int. J. Syst. Evol. Microbiol.">
        <title>Achromobacter aloeverae sp. nov., isolated from the root of Aloe vera (L.) Burm.f.</title>
        <authorList>
            <person name="Kuncharoen N."/>
            <person name="Muramatsu Y."/>
            <person name="Shibata C."/>
            <person name="Kamakura Y."/>
            <person name="Nakagawa Y."/>
            <person name="Tanasupawat S."/>
        </authorList>
    </citation>
    <scope>NUCLEOTIDE SEQUENCE [LARGE SCALE GENOMIC DNA]</scope>
    <source>
        <strain evidence="12 13">AVA-1</strain>
    </source>
</reference>
<dbReference type="InterPro" id="IPR011066">
    <property type="entry name" value="MscS_channel_C_sf"/>
</dbReference>
<accession>A0A4Q1HQT4</accession>
<dbReference type="Pfam" id="PF21082">
    <property type="entry name" value="MS_channel_3rd"/>
    <property type="match status" value="1"/>
</dbReference>
<evidence type="ECO:0000256" key="5">
    <source>
        <dbReference type="ARBA" id="ARBA00022989"/>
    </source>
</evidence>
<keyword evidence="3" id="KW-1003">Cell membrane</keyword>
<evidence type="ECO:0000256" key="3">
    <source>
        <dbReference type="ARBA" id="ARBA00022475"/>
    </source>
</evidence>
<proteinExistence type="inferred from homology"/>
<evidence type="ECO:0000313" key="12">
    <source>
        <dbReference type="EMBL" id="RXN93329.1"/>
    </source>
</evidence>
<dbReference type="SUPFAM" id="SSF82689">
    <property type="entry name" value="Mechanosensitive channel protein MscS (YggB), C-terminal domain"/>
    <property type="match status" value="1"/>
</dbReference>
<dbReference type="Gene3D" id="3.30.70.100">
    <property type="match status" value="1"/>
</dbReference>
<dbReference type="PANTHER" id="PTHR30221">
    <property type="entry name" value="SMALL-CONDUCTANCE MECHANOSENSITIVE CHANNEL"/>
    <property type="match status" value="1"/>
</dbReference>
<comment type="caution">
    <text evidence="12">The sequence shown here is derived from an EMBL/GenBank/DDBJ whole genome shotgun (WGS) entry which is preliminary data.</text>
</comment>
<dbReference type="Pfam" id="PF00924">
    <property type="entry name" value="MS_channel_2nd"/>
    <property type="match status" value="1"/>
</dbReference>
<evidence type="ECO:0000313" key="13">
    <source>
        <dbReference type="Proteomes" id="UP000290849"/>
    </source>
</evidence>
<dbReference type="RefSeq" id="WP_129149285.1">
    <property type="nucleotide sequence ID" value="NZ_JBHSDO010000006.1"/>
</dbReference>
<feature type="transmembrane region" description="Helical" evidence="7">
    <location>
        <begin position="88"/>
        <end position="119"/>
    </location>
</feature>
<dbReference type="SUPFAM" id="SSF82861">
    <property type="entry name" value="Mechanosensitive channel protein MscS (YggB), transmembrane region"/>
    <property type="match status" value="1"/>
</dbReference>
<evidence type="ECO:0000256" key="2">
    <source>
        <dbReference type="ARBA" id="ARBA00008017"/>
    </source>
</evidence>
<dbReference type="Proteomes" id="UP000290849">
    <property type="component" value="Unassembled WGS sequence"/>
</dbReference>
<comment type="caution">
    <text evidence="7">Lacks conserved residue(s) required for the propagation of feature annotation.</text>
</comment>
<dbReference type="InterPro" id="IPR049142">
    <property type="entry name" value="MS_channel_1st"/>
</dbReference>
<dbReference type="InterPro" id="IPR023408">
    <property type="entry name" value="MscS_beta-dom_sf"/>
</dbReference>
<keyword evidence="7" id="KW-0407">Ion channel</keyword>
<evidence type="ECO:0000259" key="10">
    <source>
        <dbReference type="Pfam" id="PF21082"/>
    </source>
</evidence>
<keyword evidence="7" id="KW-0813">Transport</keyword>
<evidence type="ECO:0000256" key="8">
    <source>
        <dbReference type="SAM" id="MobiDB-lite"/>
    </source>
</evidence>
<evidence type="ECO:0000256" key="1">
    <source>
        <dbReference type="ARBA" id="ARBA00004651"/>
    </source>
</evidence>
<sequence length="292" mass="31891">MNFAAADIATLIPRLFDLGLSLLTALLILVVGWWGSALLGKWVRRIAGRSSRIDPTIIPIFHSTVVWSIRIFTVVAVLARFGVQTASIIAVLGAAGLAVGLALQGTLQNIAAGIMLLLLRPVRAGEFVSLSSGSNGTVEEVGMFLTRLVQPDGIHITLPNSTVWNATITNFSRNPTRRFDLPVGIRYGDDLEQAIAVLTKLVQEHPLALKDPAPEVRVFEYLDNVVTVNVRSWVESSRYWEYRWDLLRQARLLLDQNGFQPPVPLRVVSAPGGAADKDNAKDSAKDGDPRLP</sequence>
<keyword evidence="7" id="KW-0406">Ion transport</keyword>
<comment type="subunit">
    <text evidence="7">Homoheptamer.</text>
</comment>
<dbReference type="GO" id="GO:0005886">
    <property type="term" value="C:plasma membrane"/>
    <property type="evidence" value="ECO:0007669"/>
    <property type="project" value="UniProtKB-SubCell"/>
</dbReference>
<gene>
    <name evidence="12" type="ORF">C7R54_06450</name>
</gene>
<evidence type="ECO:0000259" key="11">
    <source>
        <dbReference type="Pfam" id="PF21088"/>
    </source>
</evidence>
<feature type="transmembrane region" description="Helical" evidence="7">
    <location>
        <begin position="60"/>
        <end position="82"/>
    </location>
</feature>
<dbReference type="InterPro" id="IPR045275">
    <property type="entry name" value="MscS_archaea/bacteria_type"/>
</dbReference>
<dbReference type="Gene3D" id="1.10.287.1260">
    <property type="match status" value="1"/>
</dbReference>
<dbReference type="Pfam" id="PF21088">
    <property type="entry name" value="MS_channel_1st"/>
    <property type="match status" value="1"/>
</dbReference>
<comment type="subcellular location">
    <subcellularLocation>
        <location evidence="7">Cell inner membrane</location>
        <topology evidence="7">Multi-pass membrane protein</topology>
    </subcellularLocation>
    <subcellularLocation>
        <location evidence="1">Cell membrane</location>
        <topology evidence="1">Multi-pass membrane protein</topology>
    </subcellularLocation>
</comment>
<feature type="region of interest" description="Disordered" evidence="8">
    <location>
        <begin position="267"/>
        <end position="292"/>
    </location>
</feature>
<keyword evidence="13" id="KW-1185">Reference proteome</keyword>
<feature type="transmembrane region" description="Helical" evidence="7">
    <location>
        <begin position="20"/>
        <end position="39"/>
    </location>
</feature>
<feature type="compositionally biased region" description="Basic and acidic residues" evidence="8">
    <location>
        <begin position="275"/>
        <end position="292"/>
    </location>
</feature>
<dbReference type="InterPro" id="IPR006685">
    <property type="entry name" value="MscS_channel_2nd"/>
</dbReference>
<keyword evidence="5 7" id="KW-1133">Transmembrane helix</keyword>
<keyword evidence="6 7" id="KW-0472">Membrane</keyword>
<dbReference type="InterPro" id="IPR010920">
    <property type="entry name" value="LSM_dom_sf"/>
</dbReference>
<dbReference type="Gene3D" id="2.30.30.60">
    <property type="match status" value="1"/>
</dbReference>
<name>A0A4Q1HQT4_9BURK</name>
<keyword evidence="7" id="KW-0997">Cell inner membrane</keyword>
<dbReference type="PANTHER" id="PTHR30221:SF8">
    <property type="entry name" value="SMALL-CONDUCTANCE MECHANOSENSITIVE CHANNEL"/>
    <property type="match status" value="1"/>
</dbReference>
<evidence type="ECO:0000256" key="6">
    <source>
        <dbReference type="ARBA" id="ARBA00023136"/>
    </source>
</evidence>
<dbReference type="AlphaFoldDB" id="A0A4Q1HQT4"/>
<keyword evidence="4 7" id="KW-0812">Transmembrane</keyword>
<evidence type="ECO:0000256" key="4">
    <source>
        <dbReference type="ARBA" id="ARBA00022692"/>
    </source>
</evidence>
<feature type="domain" description="Mechanosensitive ion channel MscS" evidence="9">
    <location>
        <begin position="106"/>
        <end position="173"/>
    </location>
</feature>
<comment type="function">
    <text evidence="7">Mechanosensitive channel that participates in the regulation of osmotic pressure changes within the cell, opening in response to stretch forces in the membrane lipid bilayer, without the need for other proteins. Contributes to normal resistance to hypoosmotic shock. Forms an ion channel of 1.0 nanosiemens conductance with a slight preference for anions.</text>
</comment>
<feature type="domain" description="Mechanosensitive ion channel MscS C-terminal" evidence="10">
    <location>
        <begin position="181"/>
        <end position="258"/>
    </location>
</feature>
<dbReference type="GO" id="GO:0008381">
    <property type="term" value="F:mechanosensitive monoatomic ion channel activity"/>
    <property type="evidence" value="ECO:0007669"/>
    <property type="project" value="InterPro"/>
</dbReference>
<evidence type="ECO:0000256" key="7">
    <source>
        <dbReference type="RuleBase" id="RU369025"/>
    </source>
</evidence>
<feature type="domain" description="Mechanosensitive ion channel transmembrane helices 2/3" evidence="11">
    <location>
        <begin position="72"/>
        <end position="104"/>
    </location>
</feature>
<dbReference type="SUPFAM" id="SSF50182">
    <property type="entry name" value="Sm-like ribonucleoproteins"/>
    <property type="match status" value="1"/>
</dbReference>